<protein>
    <submittedName>
        <fullName evidence="2">Uncharacterized protein</fullName>
    </submittedName>
</protein>
<evidence type="ECO:0000313" key="3">
    <source>
        <dbReference type="Proteomes" id="UP000198323"/>
    </source>
</evidence>
<comment type="caution">
    <text evidence="2">The sequence shown here is derived from an EMBL/GenBank/DDBJ whole genome shotgun (WGS) entry which is preliminary data.</text>
</comment>
<sequence length="90" mass="9545">MRFQDRRSPSPPGADPSAQPPASPSPYRNPVSIDIKGPWDADGHEPSSQQPPPGMVPLFNPAQVSQVRGGGSTLPWGCPLIWGGGSDVWM</sequence>
<organism evidence="2 3">
    <name type="scientific">Callipepla squamata</name>
    <name type="common">Scaled quail</name>
    <dbReference type="NCBI Taxonomy" id="9009"/>
    <lineage>
        <taxon>Eukaryota</taxon>
        <taxon>Metazoa</taxon>
        <taxon>Chordata</taxon>
        <taxon>Craniata</taxon>
        <taxon>Vertebrata</taxon>
        <taxon>Euteleostomi</taxon>
        <taxon>Archelosauria</taxon>
        <taxon>Archosauria</taxon>
        <taxon>Dinosauria</taxon>
        <taxon>Saurischia</taxon>
        <taxon>Theropoda</taxon>
        <taxon>Coelurosauria</taxon>
        <taxon>Aves</taxon>
        <taxon>Neognathae</taxon>
        <taxon>Galloanserae</taxon>
        <taxon>Galliformes</taxon>
        <taxon>Odontophoridae</taxon>
        <taxon>Callipepla</taxon>
    </lineage>
</organism>
<accession>A0A226MVG5</accession>
<evidence type="ECO:0000313" key="2">
    <source>
        <dbReference type="EMBL" id="OXB59316.1"/>
    </source>
</evidence>
<name>A0A226MVG5_CALSU</name>
<feature type="region of interest" description="Disordered" evidence="1">
    <location>
        <begin position="1"/>
        <end position="61"/>
    </location>
</feature>
<dbReference type="Proteomes" id="UP000198323">
    <property type="component" value="Unassembled WGS sequence"/>
</dbReference>
<dbReference type="AlphaFoldDB" id="A0A226MVG5"/>
<reference evidence="2 3" key="1">
    <citation type="submission" date="2016-07" db="EMBL/GenBank/DDBJ databases">
        <title>Disparate Historic Effective Population Sizes Predicted by Modern Levels of Genome Diversity for the Scaled Quail (Callipepla squamata) and the Northern Bobwhite (Colinus virginianus): Inferences from First and Second Generation Draft Genome Assemblies for Sympatric New World Quail.</title>
        <authorList>
            <person name="Oldeschulte D.L."/>
            <person name="Halley Y.A."/>
            <person name="Bhattarai E.K."/>
            <person name="Brashear W.A."/>
            <person name="Hill J."/>
            <person name="Metz R.P."/>
            <person name="Johnson C.D."/>
            <person name="Rollins D."/>
            <person name="Peterson M.J."/>
            <person name="Bickhart D.M."/>
            <person name="Decker J.E."/>
            <person name="Seabury C.M."/>
        </authorList>
    </citation>
    <scope>NUCLEOTIDE SEQUENCE [LARGE SCALE GENOMIC DNA]</scope>
    <source>
        <strain evidence="2 3">Texas</strain>
        <tissue evidence="2">Leg muscle</tissue>
    </source>
</reference>
<dbReference type="EMBL" id="MCFN01000400">
    <property type="protein sequence ID" value="OXB59316.1"/>
    <property type="molecule type" value="Genomic_DNA"/>
</dbReference>
<evidence type="ECO:0000256" key="1">
    <source>
        <dbReference type="SAM" id="MobiDB-lite"/>
    </source>
</evidence>
<keyword evidence="3" id="KW-1185">Reference proteome</keyword>
<gene>
    <name evidence="2" type="ORF">ASZ78_006782</name>
</gene>
<dbReference type="STRING" id="9009.A0A226MVG5"/>
<proteinExistence type="predicted"/>
<feature type="compositionally biased region" description="Pro residues" evidence="1">
    <location>
        <begin position="9"/>
        <end position="24"/>
    </location>
</feature>